<dbReference type="AlphaFoldDB" id="A0AAN9BZ15"/>
<dbReference type="GO" id="GO:0033962">
    <property type="term" value="P:P-body assembly"/>
    <property type="evidence" value="ECO:0007669"/>
    <property type="project" value="TreeGrafter"/>
</dbReference>
<dbReference type="EMBL" id="JBAMIC010000001">
    <property type="protein sequence ID" value="KAK7115361.1"/>
    <property type="molecule type" value="Genomic_DNA"/>
</dbReference>
<sequence length="520" mass="57247">MSKEWVGCVVSVHCGSSLGHFQGQVININEHEQTVTLNKPYQNGKKCQVDKVIIQAQDIADLQIIRSREEADDIVNLQTVPMVLSEETKKAVLPKCPSPVKIVHAASIPTVVVGNGNNVGVGKHFTGNFTSRVSPAKFRADNGSGRNSKQGRSSPPGERNNTQSPEKEFRSRKNSDSSKRGEVRPRKVTTPKKIEGRRNNNQCHAAFSLPTECIKGEGEFDFEKSNLMFDKQAEFEKIENGFNDERPMEKKPSKYRHDENVLPSQPTDMRQIRVPGGCSVEYNTDTGLVVPSISQDLRSRVMESAEQFGFTTERLIEQFGRSAAEMAMQLLGGNCRWVPTNDHQRPTVVVLCGPHLQGALGVNCARHLANHGAKVVVFSPSFMRMNPALEIELKLLELTTATRTTATKDLPKGAVDLVVNALDNHEHIHLRGQSWFQGAVVWAQGQRARCLALDPPQQGAAMNATWSLGLVLPLALPASCGQQYLCDVGFPSGIFSRQGIEYSSPFSHKFFVVLDPTAAA</sequence>
<dbReference type="InterPro" id="IPR036652">
    <property type="entry name" value="YjeF_N_dom_sf"/>
</dbReference>
<dbReference type="PANTHER" id="PTHR13612:SF0">
    <property type="entry name" value="ENHANCER OF MRNA-DECAPPING PROTEIN 3"/>
    <property type="match status" value="1"/>
</dbReference>
<feature type="region of interest" description="Disordered" evidence="5">
    <location>
        <begin position="126"/>
        <end position="201"/>
    </location>
</feature>
<evidence type="ECO:0000313" key="8">
    <source>
        <dbReference type="EMBL" id="KAK7115361.1"/>
    </source>
</evidence>
<comment type="similarity">
    <text evidence="2">Belongs to the EDC3 family.</text>
</comment>
<dbReference type="GO" id="GO:0003729">
    <property type="term" value="F:mRNA binding"/>
    <property type="evidence" value="ECO:0007669"/>
    <property type="project" value="InterPro"/>
</dbReference>
<dbReference type="Pfam" id="PF03853">
    <property type="entry name" value="YjeF_N"/>
    <property type="match status" value="1"/>
</dbReference>
<dbReference type="Pfam" id="PF09532">
    <property type="entry name" value="FDF"/>
    <property type="match status" value="1"/>
</dbReference>
<dbReference type="InterPro" id="IPR034107">
    <property type="entry name" value="Lsm16_N"/>
</dbReference>
<dbReference type="Gene3D" id="2.30.30.100">
    <property type="match status" value="1"/>
</dbReference>
<evidence type="ECO:0000256" key="1">
    <source>
        <dbReference type="ARBA" id="ARBA00004201"/>
    </source>
</evidence>
<comment type="subcellular location">
    <subcellularLocation>
        <location evidence="1">Cytoplasm</location>
        <location evidence="1">P-body</location>
    </subcellularLocation>
</comment>
<proteinExistence type="inferred from homology"/>
<feature type="domain" description="YjeF N-terminal" evidence="6">
    <location>
        <begin position="297"/>
        <end position="496"/>
    </location>
</feature>
<evidence type="ECO:0000313" key="9">
    <source>
        <dbReference type="Proteomes" id="UP001374579"/>
    </source>
</evidence>
<dbReference type="Gene3D" id="3.40.50.10260">
    <property type="entry name" value="YjeF N-terminal domain"/>
    <property type="match status" value="1"/>
</dbReference>
<dbReference type="PROSITE" id="PS51385">
    <property type="entry name" value="YJEF_N"/>
    <property type="match status" value="1"/>
</dbReference>
<dbReference type="InterPro" id="IPR004443">
    <property type="entry name" value="YjeF_N_dom"/>
</dbReference>
<dbReference type="InterPro" id="IPR019050">
    <property type="entry name" value="FDF_dom"/>
</dbReference>
<feature type="region of interest" description="Disordered" evidence="5">
    <location>
        <begin position="244"/>
        <end position="269"/>
    </location>
</feature>
<dbReference type="SMART" id="SM01271">
    <property type="entry name" value="LSM14"/>
    <property type="match status" value="1"/>
</dbReference>
<feature type="compositionally biased region" description="Basic and acidic residues" evidence="5">
    <location>
        <begin position="165"/>
        <end position="185"/>
    </location>
</feature>
<feature type="compositionally biased region" description="Basic and acidic residues" evidence="5">
    <location>
        <begin position="244"/>
        <end position="260"/>
    </location>
</feature>
<name>A0AAN9BZ15_9CAEN</name>
<feature type="compositionally biased region" description="Polar residues" evidence="5">
    <location>
        <begin position="144"/>
        <end position="164"/>
    </location>
</feature>
<evidence type="ECO:0000256" key="3">
    <source>
        <dbReference type="ARBA" id="ARBA00015797"/>
    </source>
</evidence>
<accession>A0AAN9BZ15</accession>
<keyword evidence="4" id="KW-0963">Cytoplasm</keyword>
<dbReference type="SUPFAM" id="SSF64153">
    <property type="entry name" value="YjeF N-terminal domain-like"/>
    <property type="match status" value="1"/>
</dbReference>
<dbReference type="SMART" id="SM01199">
    <property type="entry name" value="FDF"/>
    <property type="match status" value="1"/>
</dbReference>
<dbReference type="PROSITE" id="PS51512">
    <property type="entry name" value="DFDF"/>
    <property type="match status" value="1"/>
</dbReference>
<evidence type="ECO:0000256" key="4">
    <source>
        <dbReference type="ARBA" id="ARBA00022490"/>
    </source>
</evidence>
<gene>
    <name evidence="8" type="ORF">V1264_001242</name>
</gene>
<protein>
    <recommendedName>
        <fullName evidence="3">Enhancer of mRNA-decapping protein 3</fullName>
    </recommendedName>
</protein>
<dbReference type="Pfam" id="PF12701">
    <property type="entry name" value="LSM14"/>
    <property type="match status" value="1"/>
</dbReference>
<keyword evidence="9" id="KW-1185">Reference proteome</keyword>
<dbReference type="PANTHER" id="PTHR13612">
    <property type="entry name" value="ENHANCER OF MRNA-DECAPPING PROTEIN 3"/>
    <property type="match status" value="1"/>
</dbReference>
<evidence type="ECO:0000256" key="5">
    <source>
        <dbReference type="SAM" id="MobiDB-lite"/>
    </source>
</evidence>
<comment type="caution">
    <text evidence="8">The sequence shown here is derived from an EMBL/GenBank/DDBJ whole genome shotgun (WGS) entry which is preliminary data.</text>
</comment>
<reference evidence="8 9" key="1">
    <citation type="submission" date="2024-02" db="EMBL/GenBank/DDBJ databases">
        <title>Chromosome-scale genome assembly of the rough periwinkle Littorina saxatilis.</title>
        <authorList>
            <person name="De Jode A."/>
            <person name="Faria R."/>
            <person name="Formenti G."/>
            <person name="Sims Y."/>
            <person name="Smith T.P."/>
            <person name="Tracey A."/>
            <person name="Wood J.M.D."/>
            <person name="Zagrodzka Z.B."/>
            <person name="Johannesson K."/>
            <person name="Butlin R.K."/>
            <person name="Leder E.H."/>
        </authorList>
    </citation>
    <scope>NUCLEOTIDE SEQUENCE [LARGE SCALE GENOMIC DNA]</scope>
    <source>
        <strain evidence="8">Snail1</strain>
        <tissue evidence="8">Muscle</tissue>
    </source>
</reference>
<dbReference type="InterPro" id="IPR025762">
    <property type="entry name" value="DFDF"/>
</dbReference>
<evidence type="ECO:0000259" key="7">
    <source>
        <dbReference type="PROSITE" id="PS51512"/>
    </source>
</evidence>
<dbReference type="GO" id="GO:0031087">
    <property type="term" value="P:deadenylation-independent decapping of nuclear-transcribed mRNA"/>
    <property type="evidence" value="ECO:0007669"/>
    <property type="project" value="InterPro"/>
</dbReference>
<dbReference type="Proteomes" id="UP001374579">
    <property type="component" value="Unassembled WGS sequence"/>
</dbReference>
<evidence type="ECO:0000256" key="2">
    <source>
        <dbReference type="ARBA" id="ARBA00006610"/>
    </source>
</evidence>
<dbReference type="InterPro" id="IPR025609">
    <property type="entry name" value="Lsm14-like_N"/>
</dbReference>
<evidence type="ECO:0000259" key="6">
    <source>
        <dbReference type="PROSITE" id="PS51385"/>
    </source>
</evidence>
<dbReference type="GO" id="GO:0000932">
    <property type="term" value="C:P-body"/>
    <property type="evidence" value="ECO:0007669"/>
    <property type="project" value="UniProtKB-SubCell"/>
</dbReference>
<organism evidence="8 9">
    <name type="scientific">Littorina saxatilis</name>
    <dbReference type="NCBI Taxonomy" id="31220"/>
    <lineage>
        <taxon>Eukaryota</taxon>
        <taxon>Metazoa</taxon>
        <taxon>Spiralia</taxon>
        <taxon>Lophotrochozoa</taxon>
        <taxon>Mollusca</taxon>
        <taxon>Gastropoda</taxon>
        <taxon>Caenogastropoda</taxon>
        <taxon>Littorinimorpha</taxon>
        <taxon>Littorinoidea</taxon>
        <taxon>Littorinidae</taxon>
        <taxon>Littorina</taxon>
    </lineage>
</organism>
<dbReference type="CDD" id="cd01737">
    <property type="entry name" value="LSm16_N"/>
    <property type="match status" value="1"/>
</dbReference>
<feature type="domain" description="DFDF" evidence="7">
    <location>
        <begin position="208"/>
        <end position="244"/>
    </location>
</feature>